<accession>A0A0N9N320</accession>
<dbReference type="SUPFAM" id="SSF51679">
    <property type="entry name" value="Bacterial luciferase-like"/>
    <property type="match status" value="1"/>
</dbReference>
<organism evidence="6 7">
    <name type="scientific">Gordonia phthalatica</name>
    <dbReference type="NCBI Taxonomy" id="1136941"/>
    <lineage>
        <taxon>Bacteria</taxon>
        <taxon>Bacillati</taxon>
        <taxon>Actinomycetota</taxon>
        <taxon>Actinomycetes</taxon>
        <taxon>Mycobacteriales</taxon>
        <taxon>Gordoniaceae</taxon>
        <taxon>Gordonia</taxon>
    </lineage>
</organism>
<dbReference type="PANTHER" id="PTHR42847:SF4">
    <property type="entry name" value="ALKANESULFONATE MONOOXYGENASE-RELATED"/>
    <property type="match status" value="1"/>
</dbReference>
<gene>
    <name evidence="6" type="ORF">ACH46_12015</name>
</gene>
<dbReference type="InterPro" id="IPR019921">
    <property type="entry name" value="Lucif-like_OxRdtase_Rv2161c"/>
</dbReference>
<dbReference type="Gene3D" id="3.20.20.30">
    <property type="entry name" value="Luciferase-like domain"/>
    <property type="match status" value="1"/>
</dbReference>
<keyword evidence="3" id="KW-0560">Oxidoreductase</keyword>
<dbReference type="InterPro" id="IPR011251">
    <property type="entry name" value="Luciferase-like_dom"/>
</dbReference>
<dbReference type="InterPro" id="IPR050172">
    <property type="entry name" value="SsuD_RutA_monooxygenase"/>
</dbReference>
<evidence type="ECO:0000259" key="5">
    <source>
        <dbReference type="Pfam" id="PF00296"/>
    </source>
</evidence>
<evidence type="ECO:0000313" key="6">
    <source>
        <dbReference type="EMBL" id="ALG85075.1"/>
    </source>
</evidence>
<evidence type="ECO:0000256" key="1">
    <source>
        <dbReference type="ARBA" id="ARBA00022630"/>
    </source>
</evidence>
<evidence type="ECO:0000313" key="7">
    <source>
        <dbReference type="Proteomes" id="UP000063789"/>
    </source>
</evidence>
<dbReference type="PATRIC" id="fig|1136941.3.peg.2449"/>
<proteinExistence type="predicted"/>
<protein>
    <submittedName>
        <fullName evidence="6">Oxidoreductase</fullName>
    </submittedName>
</protein>
<dbReference type="PANTHER" id="PTHR42847">
    <property type="entry name" value="ALKANESULFONATE MONOOXYGENASE"/>
    <property type="match status" value="1"/>
</dbReference>
<dbReference type="EMBL" id="CP011853">
    <property type="protein sequence ID" value="ALG85075.1"/>
    <property type="molecule type" value="Genomic_DNA"/>
</dbReference>
<sequence length="307" mass="33045">MRCGIDVFGAERFYDGAVRGVLDLAIRADRAGVDLLTTSDHLGFARQAHADRIRTHAFPFPLEQAWPEPMSLLSAVAAVTERIDLGAYVLVAPLRPAVLLAKQIATLDVLSAGRARIGMGVGWQEAEYEAAGIPFRGRFGRLEEMLAACRELWEAEAPSFTGSGFAFDDFHSLPRPVQDRVPAILGLGASQRNFDRIARVADGWAVTPADMPDLDASVKLLRQTFADHGRDPSDAEVQVLLPVSLRSDGDVDLDAMRAEAESAAAAGVDTVLLRPSSLPTDADGLDSLIAWLVDMTHGCPERSLDGC</sequence>
<dbReference type="AlphaFoldDB" id="A0A0N9N320"/>
<evidence type="ECO:0000256" key="4">
    <source>
        <dbReference type="ARBA" id="ARBA00023033"/>
    </source>
</evidence>
<dbReference type="OrthoDB" id="3206024at2"/>
<dbReference type="InterPro" id="IPR036661">
    <property type="entry name" value="Luciferase-like_sf"/>
</dbReference>
<feature type="domain" description="Luciferase-like" evidence="5">
    <location>
        <begin position="17"/>
        <end position="256"/>
    </location>
</feature>
<dbReference type="GO" id="GO:0046306">
    <property type="term" value="P:alkanesulfonate catabolic process"/>
    <property type="evidence" value="ECO:0007669"/>
    <property type="project" value="TreeGrafter"/>
</dbReference>
<dbReference type="STRING" id="1136941.ACH46_12015"/>
<keyword evidence="4" id="KW-0503">Monooxygenase</keyword>
<keyword evidence="7" id="KW-1185">Reference proteome</keyword>
<dbReference type="GO" id="GO:0008726">
    <property type="term" value="F:alkanesulfonate monooxygenase activity"/>
    <property type="evidence" value="ECO:0007669"/>
    <property type="project" value="TreeGrafter"/>
</dbReference>
<dbReference type="KEGG" id="goq:ACH46_12015"/>
<reference evidence="6 7" key="2">
    <citation type="journal article" date="2017" name="Int. J. Syst. Evol. Microbiol.">
        <title>Gordonia phthalatica sp. nov., a di-n-butyl phthalate-degrading bacterium isolated from activated sludge.</title>
        <authorList>
            <person name="Jin D."/>
            <person name="Kong X."/>
            <person name="Jia M."/>
            <person name="Yu X."/>
            <person name="Wang X."/>
            <person name="Zhuang X."/>
            <person name="Deng Y."/>
            <person name="Bai Z."/>
        </authorList>
    </citation>
    <scope>NUCLEOTIDE SEQUENCE [LARGE SCALE GENOMIC DNA]</scope>
    <source>
        <strain evidence="6 7">QH-11</strain>
    </source>
</reference>
<name>A0A0N9N320_9ACTN</name>
<evidence type="ECO:0000256" key="2">
    <source>
        <dbReference type="ARBA" id="ARBA00022643"/>
    </source>
</evidence>
<dbReference type="Proteomes" id="UP000063789">
    <property type="component" value="Chromosome"/>
</dbReference>
<dbReference type="Pfam" id="PF00296">
    <property type="entry name" value="Bac_luciferase"/>
    <property type="match status" value="1"/>
</dbReference>
<dbReference type="RefSeq" id="WP_062393115.1">
    <property type="nucleotide sequence ID" value="NZ_CP011853.1"/>
</dbReference>
<keyword evidence="2" id="KW-0288">FMN</keyword>
<evidence type="ECO:0000256" key="3">
    <source>
        <dbReference type="ARBA" id="ARBA00023002"/>
    </source>
</evidence>
<keyword evidence="1" id="KW-0285">Flavoprotein</keyword>
<reference evidence="7" key="1">
    <citation type="submission" date="2015-06" db="EMBL/GenBank/DDBJ databases">
        <title>Complete genome sequence and metabolic analysis of phthalate degradation pathway in Gordonia sp. QH-11.</title>
        <authorList>
            <person name="Jin D."/>
            <person name="Kong X."/>
            <person name="Bai Z."/>
        </authorList>
    </citation>
    <scope>NUCLEOTIDE SEQUENCE [LARGE SCALE GENOMIC DNA]</scope>
    <source>
        <strain evidence="7">QH-11</strain>
    </source>
</reference>
<dbReference type="NCBIfam" id="TIGR03619">
    <property type="entry name" value="F420_Rv2161c"/>
    <property type="match status" value="1"/>
</dbReference>